<dbReference type="Pfam" id="PF07690">
    <property type="entry name" value="MFS_1"/>
    <property type="match status" value="1"/>
</dbReference>
<dbReference type="PANTHER" id="PTHR43124">
    <property type="entry name" value="PURINE EFFLUX PUMP PBUE"/>
    <property type="match status" value="1"/>
</dbReference>
<feature type="transmembrane region" description="Helical" evidence="7">
    <location>
        <begin position="264"/>
        <end position="282"/>
    </location>
</feature>
<proteinExistence type="predicted"/>
<evidence type="ECO:0000313" key="10">
    <source>
        <dbReference type="Proteomes" id="UP000466794"/>
    </source>
</evidence>
<evidence type="ECO:0000313" key="9">
    <source>
        <dbReference type="EMBL" id="MVU78406.1"/>
    </source>
</evidence>
<feature type="transmembrane region" description="Helical" evidence="7">
    <location>
        <begin position="32"/>
        <end position="57"/>
    </location>
</feature>
<dbReference type="InterPro" id="IPR011701">
    <property type="entry name" value="MFS"/>
</dbReference>
<feature type="transmembrane region" description="Helical" evidence="7">
    <location>
        <begin position="234"/>
        <end position="252"/>
    </location>
</feature>
<dbReference type="AlphaFoldDB" id="A0A7K1UVJ1"/>
<evidence type="ECO:0000256" key="2">
    <source>
        <dbReference type="ARBA" id="ARBA00022475"/>
    </source>
</evidence>
<feature type="transmembrane region" description="Helical" evidence="7">
    <location>
        <begin position="69"/>
        <end position="92"/>
    </location>
</feature>
<protein>
    <submittedName>
        <fullName evidence="9">MFS transporter</fullName>
    </submittedName>
</protein>
<feature type="transmembrane region" description="Helical" evidence="7">
    <location>
        <begin position="128"/>
        <end position="153"/>
    </location>
</feature>
<dbReference type="Proteomes" id="UP000466794">
    <property type="component" value="Unassembled WGS sequence"/>
</dbReference>
<dbReference type="InterPro" id="IPR050189">
    <property type="entry name" value="MFS_Efflux_Transporters"/>
</dbReference>
<comment type="caution">
    <text evidence="9">The sequence shown here is derived from an EMBL/GenBank/DDBJ whole genome shotgun (WGS) entry which is preliminary data.</text>
</comment>
<feature type="transmembrane region" description="Helical" evidence="7">
    <location>
        <begin position="159"/>
        <end position="179"/>
    </location>
</feature>
<feature type="domain" description="Major facilitator superfamily (MFS) profile" evidence="8">
    <location>
        <begin position="1"/>
        <end position="378"/>
    </location>
</feature>
<keyword evidence="2" id="KW-1003">Cell membrane</keyword>
<dbReference type="CDD" id="cd17324">
    <property type="entry name" value="MFS_NepI_like"/>
    <property type="match status" value="1"/>
</dbReference>
<keyword evidence="10" id="KW-1185">Reference proteome</keyword>
<keyword evidence="5 7" id="KW-0472">Membrane</keyword>
<evidence type="ECO:0000259" key="8">
    <source>
        <dbReference type="PROSITE" id="PS50850"/>
    </source>
</evidence>
<dbReference type="EMBL" id="WRPP01000002">
    <property type="protein sequence ID" value="MVU78406.1"/>
    <property type="molecule type" value="Genomic_DNA"/>
</dbReference>
<dbReference type="PANTHER" id="PTHR43124:SF3">
    <property type="entry name" value="CHLORAMPHENICOL EFFLUX PUMP RV0191"/>
    <property type="match status" value="1"/>
</dbReference>
<dbReference type="InterPro" id="IPR020846">
    <property type="entry name" value="MFS_dom"/>
</dbReference>
<evidence type="ECO:0000256" key="6">
    <source>
        <dbReference type="SAM" id="MobiDB-lite"/>
    </source>
</evidence>
<evidence type="ECO:0000256" key="4">
    <source>
        <dbReference type="ARBA" id="ARBA00022989"/>
    </source>
</evidence>
<name>A0A7K1UVJ1_9NOCA</name>
<feature type="transmembrane region" description="Helical" evidence="7">
    <location>
        <begin position="355"/>
        <end position="374"/>
    </location>
</feature>
<evidence type="ECO:0000256" key="1">
    <source>
        <dbReference type="ARBA" id="ARBA00004651"/>
    </source>
</evidence>
<dbReference type="GO" id="GO:0022857">
    <property type="term" value="F:transmembrane transporter activity"/>
    <property type="evidence" value="ECO:0007669"/>
    <property type="project" value="InterPro"/>
</dbReference>
<dbReference type="Gene3D" id="1.20.1250.20">
    <property type="entry name" value="MFS general substrate transporter like domains"/>
    <property type="match status" value="1"/>
</dbReference>
<keyword evidence="3 7" id="KW-0812">Transmembrane</keyword>
<reference evidence="9 10" key="1">
    <citation type="submission" date="2019-12" db="EMBL/GenBank/DDBJ databases">
        <title>Nocardia sp. nov. ET3-3 isolated from soil.</title>
        <authorList>
            <person name="Kanchanasin P."/>
            <person name="Tanasupawat S."/>
            <person name="Yuki M."/>
            <person name="Kudo T."/>
        </authorList>
    </citation>
    <scope>NUCLEOTIDE SEQUENCE [LARGE SCALE GENOMIC DNA]</scope>
    <source>
        <strain evidence="9 10">ET3-3</strain>
    </source>
</reference>
<keyword evidence="4 7" id="KW-1133">Transmembrane helix</keyword>
<feature type="transmembrane region" description="Helical" evidence="7">
    <location>
        <begin position="328"/>
        <end position="349"/>
    </location>
</feature>
<dbReference type="GO" id="GO:0005886">
    <property type="term" value="C:plasma membrane"/>
    <property type="evidence" value="ECO:0007669"/>
    <property type="project" value="UniProtKB-SubCell"/>
</dbReference>
<evidence type="ECO:0000256" key="7">
    <source>
        <dbReference type="SAM" id="Phobius"/>
    </source>
</evidence>
<dbReference type="InterPro" id="IPR036259">
    <property type="entry name" value="MFS_trans_sf"/>
</dbReference>
<feature type="transmembrane region" description="Helical" evidence="7">
    <location>
        <begin position="98"/>
        <end position="116"/>
    </location>
</feature>
<feature type="region of interest" description="Disordered" evidence="6">
    <location>
        <begin position="377"/>
        <end position="405"/>
    </location>
</feature>
<feature type="transmembrane region" description="Helical" evidence="7">
    <location>
        <begin position="200"/>
        <end position="222"/>
    </location>
</feature>
<feature type="transmembrane region" description="Helical" evidence="7">
    <location>
        <begin position="288"/>
        <end position="307"/>
    </location>
</feature>
<sequence length="405" mass="41155">MFVTVVLMFCVFGVTTGEFVVAGILPEVAGDLGVPVGSAGLVVTAYAVGMIVGGPLLTAATAAVDRKRLMLVLLAVAGIGNLASACASGLHWLLAARVVTALVTSTFFAQAVVVAVRSAPPGRTGTAVARLAFGMNLAMILGAPLGTAIGHQWGWRTTFATVGVVCLIGAGLVALGIPASSEEAHGSALAELRVLSRRPVLRALALTAIGNIGVLMVYIYLAPLLTQVAAYPQAGLPILLLGYGIGATLGNLVGGTLYDRNPRLWQPTLLGLLALTLAGAWLPARNSLPAALAVVAIGALGFAVVPGTQARVMRTAADAPTLSMAVNASAYQIAAAGAGLLGGAIADSGSGPRPIYLVAAALTGCAALLTILVSRPSTHRSGWRGPRPLSGHTHSREHAWERDRR</sequence>
<evidence type="ECO:0000256" key="5">
    <source>
        <dbReference type="ARBA" id="ARBA00023136"/>
    </source>
</evidence>
<dbReference type="SUPFAM" id="SSF103473">
    <property type="entry name" value="MFS general substrate transporter"/>
    <property type="match status" value="1"/>
</dbReference>
<dbReference type="PROSITE" id="PS50850">
    <property type="entry name" value="MFS"/>
    <property type="match status" value="1"/>
</dbReference>
<gene>
    <name evidence="9" type="ORF">GPX89_14270</name>
</gene>
<comment type="subcellular location">
    <subcellularLocation>
        <location evidence="1">Cell membrane</location>
        <topology evidence="1">Multi-pass membrane protein</topology>
    </subcellularLocation>
</comment>
<evidence type="ECO:0000256" key="3">
    <source>
        <dbReference type="ARBA" id="ARBA00022692"/>
    </source>
</evidence>
<accession>A0A7K1UVJ1</accession>
<feature type="compositionally biased region" description="Basic and acidic residues" evidence="6">
    <location>
        <begin position="394"/>
        <end position="405"/>
    </location>
</feature>
<organism evidence="9 10">
    <name type="scientific">Nocardia terrae</name>
    <dbReference type="NCBI Taxonomy" id="2675851"/>
    <lineage>
        <taxon>Bacteria</taxon>
        <taxon>Bacillati</taxon>
        <taxon>Actinomycetota</taxon>
        <taxon>Actinomycetes</taxon>
        <taxon>Mycobacteriales</taxon>
        <taxon>Nocardiaceae</taxon>
        <taxon>Nocardia</taxon>
    </lineage>
</organism>
<dbReference type="RefSeq" id="WP_157387904.1">
    <property type="nucleotide sequence ID" value="NZ_WRPP01000002.1"/>
</dbReference>